<dbReference type="EMBL" id="KQ982748">
    <property type="protein sequence ID" value="KYQ51332.1"/>
    <property type="molecule type" value="Genomic_DNA"/>
</dbReference>
<reference evidence="1 2" key="1">
    <citation type="submission" date="2015-09" db="EMBL/GenBank/DDBJ databases">
        <title>Trachymyrmex zeteki WGS genome.</title>
        <authorList>
            <person name="Nygaard S."/>
            <person name="Hu H."/>
            <person name="Boomsma J."/>
            <person name="Zhang G."/>
        </authorList>
    </citation>
    <scope>NUCLEOTIDE SEQUENCE [LARGE SCALE GENOMIC DNA]</scope>
    <source>
        <strain evidence="1">Tzet28-1</strain>
        <tissue evidence="1">Whole body</tissue>
    </source>
</reference>
<dbReference type="AlphaFoldDB" id="A0A151WTS2"/>
<proteinExistence type="predicted"/>
<dbReference type="Proteomes" id="UP000075809">
    <property type="component" value="Unassembled WGS sequence"/>
</dbReference>
<name>A0A151WTS2_9HYME</name>
<sequence length="188" mass="20634">MTEGARKTASNCSYPPADVQLGLYKWTALIPFCRVQLATVEVYPEIVVDDLWGANVETEAAAGLKAPDTPEVHLHLSPLLPLPCGLFRQVNAHSLSKSCPNRRSRFIPNLGYMTPRARFTLHARVFPSPNNGTSDENAKRHRSATAGYEDCAYGTGGSARTNAKRKVKLAFQKEINAVEIAVLLTNRI</sequence>
<keyword evidence="2" id="KW-1185">Reference proteome</keyword>
<accession>A0A151WTS2</accession>
<protein>
    <submittedName>
        <fullName evidence="1">Uncharacterized protein</fullName>
    </submittedName>
</protein>
<gene>
    <name evidence="1" type="ORF">ALC60_09623</name>
</gene>
<evidence type="ECO:0000313" key="1">
    <source>
        <dbReference type="EMBL" id="KYQ51332.1"/>
    </source>
</evidence>
<organism evidence="1 2">
    <name type="scientific">Mycetomoellerius zeteki</name>
    <dbReference type="NCBI Taxonomy" id="64791"/>
    <lineage>
        <taxon>Eukaryota</taxon>
        <taxon>Metazoa</taxon>
        <taxon>Ecdysozoa</taxon>
        <taxon>Arthropoda</taxon>
        <taxon>Hexapoda</taxon>
        <taxon>Insecta</taxon>
        <taxon>Pterygota</taxon>
        <taxon>Neoptera</taxon>
        <taxon>Endopterygota</taxon>
        <taxon>Hymenoptera</taxon>
        <taxon>Apocrita</taxon>
        <taxon>Aculeata</taxon>
        <taxon>Formicoidea</taxon>
        <taxon>Formicidae</taxon>
        <taxon>Myrmicinae</taxon>
        <taxon>Mycetomoellerius</taxon>
    </lineage>
</organism>
<evidence type="ECO:0000313" key="2">
    <source>
        <dbReference type="Proteomes" id="UP000075809"/>
    </source>
</evidence>